<evidence type="ECO:0000259" key="13">
    <source>
        <dbReference type="Pfam" id="PF02803"/>
    </source>
</evidence>
<dbReference type="InterPro" id="IPR020616">
    <property type="entry name" value="Thiolase_N"/>
</dbReference>
<evidence type="ECO:0000256" key="9">
    <source>
        <dbReference type="ARBA" id="ARBA00023315"/>
    </source>
</evidence>
<sequence>MSVIGILYGRIYTYEICGLNSLNSCIFYFDSLPSSLDNTQAYVENITKFYQLRVIMIFKQAKVAFIDGVRTPFAKSPGAYNKLKAYDLGREALLALKQRNPVIQTNCQQLTMGCVIHNAATSNVARESLIGAGYDLATPAFTVTQACISANRAITNTVEAIQSGSIKIAVAGGVESTSDAPVRISDNLKAILIKAQRAKGLKDYWSLFKQFKFKDLAPVAPAIAEFSTGQTMGQDADRLSARFGVSRLEQDEFALRSHQLATQAWKDGKFDEEVQTMLAAPDFTPVEQDNTFYATSSIQKLSSLKPVFVRPNGTVTAGNASPLTDGASACLLMDIDAAKVHGYQPQVVIYGYNYSAHNPDGELLLGPAFTIPRLLNEAGLSIDDISVFEIHEAFAGQVLANLKALQDKEFCMQRLGLAAAFGEIPMDKINTEGGSLSLGHPFGATGGRLLIAASRRLLASDGEYALISACAAGGQGSSILLKKITTTKPKTTPKATKKVAKRTAKKAVRKAVKKVTKKVTKKTTKTTTGKEK</sequence>
<evidence type="ECO:0000256" key="2">
    <source>
        <dbReference type="ARBA" id="ARBA00005005"/>
    </source>
</evidence>
<dbReference type="AlphaFoldDB" id="A0A3B0V9C5"/>
<dbReference type="InterPro" id="IPR020610">
    <property type="entry name" value="Thiolase_AS"/>
</dbReference>
<evidence type="ECO:0000256" key="5">
    <source>
        <dbReference type="ARBA" id="ARBA00022679"/>
    </source>
</evidence>
<gene>
    <name evidence="14" type="ORF">MNBD_GAMMA01-920</name>
</gene>
<comment type="subcellular location">
    <subcellularLocation>
        <location evidence="1">Mitochondrion</location>
    </subcellularLocation>
</comment>
<comment type="pathway">
    <text evidence="2">Lipid metabolism; fatty acid beta-oxidation.</text>
</comment>
<evidence type="ECO:0000256" key="7">
    <source>
        <dbReference type="ARBA" id="ARBA00023098"/>
    </source>
</evidence>
<reference evidence="14" key="1">
    <citation type="submission" date="2018-06" db="EMBL/GenBank/DDBJ databases">
        <authorList>
            <person name="Zhirakovskaya E."/>
        </authorList>
    </citation>
    <scope>NUCLEOTIDE SEQUENCE</scope>
</reference>
<keyword evidence="8" id="KW-0496">Mitochondrion</keyword>
<evidence type="ECO:0000256" key="1">
    <source>
        <dbReference type="ARBA" id="ARBA00004173"/>
    </source>
</evidence>
<keyword evidence="5 14" id="KW-0808">Transferase</keyword>
<name>A0A3B0V9C5_9ZZZZ</name>
<feature type="compositionally biased region" description="Basic residues" evidence="11">
    <location>
        <begin position="511"/>
        <end position="524"/>
    </location>
</feature>
<evidence type="ECO:0000256" key="4">
    <source>
        <dbReference type="ARBA" id="ARBA00022490"/>
    </source>
</evidence>
<keyword evidence="4" id="KW-0963">Cytoplasm</keyword>
<evidence type="ECO:0000259" key="12">
    <source>
        <dbReference type="Pfam" id="PF00108"/>
    </source>
</evidence>
<dbReference type="FunFam" id="3.40.47.10:FF:000011">
    <property type="entry name" value="3-ketoacyl-CoA thiolase"/>
    <property type="match status" value="1"/>
</dbReference>
<dbReference type="InterPro" id="IPR016039">
    <property type="entry name" value="Thiolase-like"/>
</dbReference>
<dbReference type="PANTHER" id="PTHR18919">
    <property type="entry name" value="ACETYL-COA C-ACYLTRANSFERASE"/>
    <property type="match status" value="1"/>
</dbReference>
<dbReference type="GO" id="GO:0006635">
    <property type="term" value="P:fatty acid beta-oxidation"/>
    <property type="evidence" value="ECO:0007669"/>
    <property type="project" value="TreeGrafter"/>
</dbReference>
<dbReference type="InterPro" id="IPR002155">
    <property type="entry name" value="Thiolase"/>
</dbReference>
<organism evidence="14">
    <name type="scientific">hydrothermal vent metagenome</name>
    <dbReference type="NCBI Taxonomy" id="652676"/>
    <lineage>
        <taxon>unclassified sequences</taxon>
        <taxon>metagenomes</taxon>
        <taxon>ecological metagenomes</taxon>
    </lineage>
</organism>
<proteinExistence type="inferred from homology"/>
<dbReference type="PROSITE" id="PS00098">
    <property type="entry name" value="THIOLASE_1"/>
    <property type="match status" value="1"/>
</dbReference>
<keyword evidence="6" id="KW-0276">Fatty acid metabolism</keyword>
<dbReference type="EMBL" id="UOEW01000100">
    <property type="protein sequence ID" value="VAW35402.1"/>
    <property type="molecule type" value="Genomic_DNA"/>
</dbReference>
<dbReference type="PROSITE" id="PS00737">
    <property type="entry name" value="THIOLASE_2"/>
    <property type="match status" value="1"/>
</dbReference>
<dbReference type="Pfam" id="PF02803">
    <property type="entry name" value="Thiolase_C"/>
    <property type="match status" value="1"/>
</dbReference>
<dbReference type="InterPro" id="IPR020615">
    <property type="entry name" value="Thiolase_acyl_enz_int_AS"/>
</dbReference>
<accession>A0A3B0V9C5</accession>
<dbReference type="Pfam" id="PF00108">
    <property type="entry name" value="Thiolase_N"/>
    <property type="match status" value="1"/>
</dbReference>
<feature type="domain" description="Thiolase N-terminal" evidence="12">
    <location>
        <begin position="63"/>
        <end position="334"/>
    </location>
</feature>
<evidence type="ECO:0000256" key="11">
    <source>
        <dbReference type="SAM" id="MobiDB-lite"/>
    </source>
</evidence>
<feature type="domain" description="Thiolase C-terminal" evidence="13">
    <location>
        <begin position="344"/>
        <end position="482"/>
    </location>
</feature>
<dbReference type="PANTHER" id="PTHR18919:SF153">
    <property type="entry name" value="TRIFUNCTIONAL ENZYME SUBUNIT BETA, MITOCHONDRIAL"/>
    <property type="match status" value="1"/>
</dbReference>
<dbReference type="Gene3D" id="3.40.47.10">
    <property type="match status" value="1"/>
</dbReference>
<dbReference type="GO" id="GO:0005739">
    <property type="term" value="C:mitochondrion"/>
    <property type="evidence" value="ECO:0007669"/>
    <property type="project" value="UniProtKB-SubCell"/>
</dbReference>
<evidence type="ECO:0000256" key="3">
    <source>
        <dbReference type="ARBA" id="ARBA00010982"/>
    </source>
</evidence>
<evidence type="ECO:0000256" key="8">
    <source>
        <dbReference type="ARBA" id="ARBA00023128"/>
    </source>
</evidence>
<dbReference type="CDD" id="cd00751">
    <property type="entry name" value="thiolase"/>
    <property type="match status" value="1"/>
</dbReference>
<evidence type="ECO:0000313" key="14">
    <source>
        <dbReference type="EMBL" id="VAW35402.1"/>
    </source>
</evidence>
<dbReference type="InterPro" id="IPR020613">
    <property type="entry name" value="Thiolase_CS"/>
</dbReference>
<keyword evidence="9 14" id="KW-0012">Acyltransferase</keyword>
<dbReference type="PROSITE" id="PS00099">
    <property type="entry name" value="THIOLASE_3"/>
    <property type="match status" value="1"/>
</dbReference>
<dbReference type="NCBIfam" id="TIGR01930">
    <property type="entry name" value="AcCoA-C-Actrans"/>
    <property type="match status" value="1"/>
</dbReference>
<evidence type="ECO:0000256" key="6">
    <source>
        <dbReference type="ARBA" id="ARBA00022832"/>
    </source>
</evidence>
<dbReference type="InterPro" id="IPR020617">
    <property type="entry name" value="Thiolase_C"/>
</dbReference>
<protein>
    <recommendedName>
        <fullName evidence="10">acetyl-CoA C-acyltransferase</fullName>
        <ecNumber evidence="10">2.3.1.16</ecNumber>
    </recommendedName>
</protein>
<dbReference type="EC" id="2.3.1.16" evidence="10"/>
<dbReference type="GO" id="GO:0003985">
    <property type="term" value="F:acetyl-CoA C-acetyltransferase activity"/>
    <property type="evidence" value="ECO:0007669"/>
    <property type="project" value="TreeGrafter"/>
</dbReference>
<keyword evidence="7" id="KW-0443">Lipid metabolism</keyword>
<feature type="region of interest" description="Disordered" evidence="11">
    <location>
        <begin position="511"/>
        <end position="532"/>
    </location>
</feature>
<evidence type="ECO:0000256" key="10">
    <source>
        <dbReference type="ARBA" id="ARBA00024073"/>
    </source>
</evidence>
<dbReference type="SUPFAM" id="SSF53901">
    <property type="entry name" value="Thiolase-like"/>
    <property type="match status" value="2"/>
</dbReference>
<comment type="similarity">
    <text evidence="3">Belongs to the thiolase-like superfamily. Thiolase family.</text>
</comment>